<dbReference type="Proteomes" id="UP000289738">
    <property type="component" value="Chromosome B05"/>
</dbReference>
<evidence type="ECO:0000313" key="1">
    <source>
        <dbReference type="EMBL" id="RYR11265.1"/>
    </source>
</evidence>
<comment type="caution">
    <text evidence="1">The sequence shown here is derived from an EMBL/GenBank/DDBJ whole genome shotgun (WGS) entry which is preliminary data.</text>
</comment>
<keyword evidence="2" id="KW-1185">Reference proteome</keyword>
<accession>A0A444ZAR8</accession>
<dbReference type="AlphaFoldDB" id="A0A444ZAR8"/>
<protein>
    <submittedName>
        <fullName evidence="1">Uncharacterized protein</fullName>
    </submittedName>
</protein>
<gene>
    <name evidence="1" type="ORF">Ahy_B05g079730</name>
</gene>
<proteinExistence type="predicted"/>
<name>A0A444ZAR8_ARAHY</name>
<evidence type="ECO:0000313" key="2">
    <source>
        <dbReference type="Proteomes" id="UP000289738"/>
    </source>
</evidence>
<reference evidence="1 2" key="1">
    <citation type="submission" date="2019-01" db="EMBL/GenBank/DDBJ databases">
        <title>Sequencing of cultivated peanut Arachis hypogaea provides insights into genome evolution and oil improvement.</title>
        <authorList>
            <person name="Chen X."/>
        </authorList>
    </citation>
    <scope>NUCLEOTIDE SEQUENCE [LARGE SCALE GENOMIC DNA]</scope>
    <source>
        <strain evidence="2">cv. Fuhuasheng</strain>
        <tissue evidence="1">Leaves</tissue>
    </source>
</reference>
<organism evidence="1 2">
    <name type="scientific">Arachis hypogaea</name>
    <name type="common">Peanut</name>
    <dbReference type="NCBI Taxonomy" id="3818"/>
    <lineage>
        <taxon>Eukaryota</taxon>
        <taxon>Viridiplantae</taxon>
        <taxon>Streptophyta</taxon>
        <taxon>Embryophyta</taxon>
        <taxon>Tracheophyta</taxon>
        <taxon>Spermatophyta</taxon>
        <taxon>Magnoliopsida</taxon>
        <taxon>eudicotyledons</taxon>
        <taxon>Gunneridae</taxon>
        <taxon>Pentapetalae</taxon>
        <taxon>rosids</taxon>
        <taxon>fabids</taxon>
        <taxon>Fabales</taxon>
        <taxon>Fabaceae</taxon>
        <taxon>Papilionoideae</taxon>
        <taxon>50 kb inversion clade</taxon>
        <taxon>dalbergioids sensu lato</taxon>
        <taxon>Dalbergieae</taxon>
        <taxon>Pterocarpus clade</taxon>
        <taxon>Arachis</taxon>
    </lineage>
</organism>
<dbReference type="EMBL" id="SDMP01000015">
    <property type="protein sequence ID" value="RYR11265.1"/>
    <property type="molecule type" value="Genomic_DNA"/>
</dbReference>
<sequence>MMCQLRLLKWMGNKLLEDKLVLNGQNDAVCIPTFMPIIPDLFFFSRLTYLSLHNPLHPPKPPLPSPPIFLYRRLLTTRCLVSGGVDGFFSSDDLISTRKSTFDQGFTVITNMLR</sequence>